<evidence type="ECO:0000259" key="1">
    <source>
        <dbReference type="Pfam" id="PF14111"/>
    </source>
</evidence>
<comment type="caution">
    <text evidence="2">The sequence shown here is derived from an EMBL/GenBank/DDBJ whole genome shotgun (WGS) entry which is preliminary data.</text>
</comment>
<dbReference type="AlphaFoldDB" id="A0AAV9CQS9"/>
<evidence type="ECO:0000313" key="3">
    <source>
        <dbReference type="Proteomes" id="UP001180020"/>
    </source>
</evidence>
<reference evidence="2" key="1">
    <citation type="journal article" date="2023" name="Nat. Commun.">
        <title>Diploid and tetraploid genomes of Acorus and the evolution of monocots.</title>
        <authorList>
            <person name="Ma L."/>
            <person name="Liu K.W."/>
            <person name="Li Z."/>
            <person name="Hsiao Y.Y."/>
            <person name="Qi Y."/>
            <person name="Fu T."/>
            <person name="Tang G.D."/>
            <person name="Zhang D."/>
            <person name="Sun W.H."/>
            <person name="Liu D.K."/>
            <person name="Li Y."/>
            <person name="Chen G.Z."/>
            <person name="Liu X.D."/>
            <person name="Liao X.Y."/>
            <person name="Jiang Y.T."/>
            <person name="Yu X."/>
            <person name="Hao Y."/>
            <person name="Huang J."/>
            <person name="Zhao X.W."/>
            <person name="Ke S."/>
            <person name="Chen Y.Y."/>
            <person name="Wu W.L."/>
            <person name="Hsu J.L."/>
            <person name="Lin Y.F."/>
            <person name="Huang M.D."/>
            <person name="Li C.Y."/>
            <person name="Huang L."/>
            <person name="Wang Z.W."/>
            <person name="Zhao X."/>
            <person name="Zhong W.Y."/>
            <person name="Peng D.H."/>
            <person name="Ahmad S."/>
            <person name="Lan S."/>
            <person name="Zhang J.S."/>
            <person name="Tsai W.C."/>
            <person name="Van de Peer Y."/>
            <person name="Liu Z.J."/>
        </authorList>
    </citation>
    <scope>NUCLEOTIDE SEQUENCE</scope>
    <source>
        <strain evidence="2">CP</strain>
    </source>
</reference>
<dbReference type="EMBL" id="JAUJYO010000018">
    <property type="protein sequence ID" value="KAK1290527.1"/>
    <property type="molecule type" value="Genomic_DNA"/>
</dbReference>
<dbReference type="Proteomes" id="UP001180020">
    <property type="component" value="Unassembled WGS sequence"/>
</dbReference>
<protein>
    <recommendedName>
        <fullName evidence="1">DUF4283 domain-containing protein</fullName>
    </recommendedName>
</protein>
<evidence type="ECO:0000313" key="2">
    <source>
        <dbReference type="EMBL" id="KAK1290527.1"/>
    </source>
</evidence>
<dbReference type="Pfam" id="PF14111">
    <property type="entry name" value="DUF4283"/>
    <property type="match status" value="1"/>
</dbReference>
<proteinExistence type="predicted"/>
<dbReference type="InterPro" id="IPR040256">
    <property type="entry name" value="At4g02000-like"/>
</dbReference>
<organism evidence="2 3">
    <name type="scientific">Acorus calamus</name>
    <name type="common">Sweet flag</name>
    <dbReference type="NCBI Taxonomy" id="4465"/>
    <lineage>
        <taxon>Eukaryota</taxon>
        <taxon>Viridiplantae</taxon>
        <taxon>Streptophyta</taxon>
        <taxon>Embryophyta</taxon>
        <taxon>Tracheophyta</taxon>
        <taxon>Spermatophyta</taxon>
        <taxon>Magnoliopsida</taxon>
        <taxon>Liliopsida</taxon>
        <taxon>Acoraceae</taxon>
        <taxon>Acorus</taxon>
    </lineage>
</organism>
<reference evidence="2" key="2">
    <citation type="submission" date="2023-06" db="EMBL/GenBank/DDBJ databases">
        <authorList>
            <person name="Ma L."/>
            <person name="Liu K.-W."/>
            <person name="Li Z."/>
            <person name="Hsiao Y.-Y."/>
            <person name="Qi Y."/>
            <person name="Fu T."/>
            <person name="Tang G."/>
            <person name="Zhang D."/>
            <person name="Sun W.-H."/>
            <person name="Liu D.-K."/>
            <person name="Li Y."/>
            <person name="Chen G.-Z."/>
            <person name="Liu X.-D."/>
            <person name="Liao X.-Y."/>
            <person name="Jiang Y.-T."/>
            <person name="Yu X."/>
            <person name="Hao Y."/>
            <person name="Huang J."/>
            <person name="Zhao X.-W."/>
            <person name="Ke S."/>
            <person name="Chen Y.-Y."/>
            <person name="Wu W.-L."/>
            <person name="Hsu J.-L."/>
            <person name="Lin Y.-F."/>
            <person name="Huang M.-D."/>
            <person name="Li C.-Y."/>
            <person name="Huang L."/>
            <person name="Wang Z.-W."/>
            <person name="Zhao X."/>
            <person name="Zhong W.-Y."/>
            <person name="Peng D.-H."/>
            <person name="Ahmad S."/>
            <person name="Lan S."/>
            <person name="Zhang J.-S."/>
            <person name="Tsai W.-C."/>
            <person name="Van De Peer Y."/>
            <person name="Liu Z.-J."/>
        </authorList>
    </citation>
    <scope>NUCLEOTIDE SEQUENCE</scope>
    <source>
        <strain evidence="2">CP</strain>
        <tissue evidence="2">Leaves</tissue>
    </source>
</reference>
<sequence length="103" mass="11802">MAFIKPHSLEVEIPVMEVEEADYAGAANQWGKAIVGYVIGASPVYTPFLQFLLRLWKPKDEINLMLKHNGFFVVTYTMEEDLQAVLEGGPWTMVSRPFVIQRW</sequence>
<keyword evidence="3" id="KW-1185">Reference proteome</keyword>
<dbReference type="PANTHER" id="PTHR31286">
    <property type="entry name" value="GLYCINE-RICH CELL WALL STRUCTURAL PROTEIN 1.8-LIKE"/>
    <property type="match status" value="1"/>
</dbReference>
<name>A0AAV9CQS9_ACOCL</name>
<gene>
    <name evidence="2" type="ORF">QJS10_CPB18g00714</name>
</gene>
<dbReference type="InterPro" id="IPR025558">
    <property type="entry name" value="DUF4283"/>
</dbReference>
<accession>A0AAV9CQS9</accession>
<dbReference type="PANTHER" id="PTHR31286:SF180">
    <property type="entry name" value="OS10G0362600 PROTEIN"/>
    <property type="match status" value="1"/>
</dbReference>
<feature type="domain" description="DUF4283" evidence="1">
    <location>
        <begin position="27"/>
        <end position="103"/>
    </location>
</feature>